<name>A0A2P9HKC6_9HYPH</name>
<evidence type="ECO:0000313" key="3">
    <source>
        <dbReference type="Proteomes" id="UP000246073"/>
    </source>
</evidence>
<organism evidence="2 3">
    <name type="scientific">Ochrobactrum soli</name>
    <dbReference type="NCBI Taxonomy" id="2448455"/>
    <lineage>
        <taxon>Bacteria</taxon>
        <taxon>Pseudomonadati</taxon>
        <taxon>Pseudomonadota</taxon>
        <taxon>Alphaproteobacteria</taxon>
        <taxon>Hyphomicrobiales</taxon>
        <taxon>Brucellaceae</taxon>
        <taxon>Brucella/Ochrobactrum group</taxon>
        <taxon>Ochrobactrum</taxon>
    </lineage>
</organism>
<dbReference type="RefSeq" id="WP_109368298.1">
    <property type="nucleotide sequence ID" value="NZ_OOFM01000005.1"/>
</dbReference>
<gene>
    <name evidence="2" type="ORF">OHAE_310</name>
</gene>
<accession>A0A2P9HKC6</accession>
<feature type="region of interest" description="Disordered" evidence="1">
    <location>
        <begin position="220"/>
        <end position="346"/>
    </location>
</feature>
<sequence length="387" mass="43404">MTSIANNTASLELVQPQTKTGADIVGYVSANPVAVLVDEKVYSQFYEQIKAETDAFKPDLSTATSRKEIAALAYKVTRTKTAIDAAGKKLNEDARAQISVVDAQRRKIREELDTLAENVRKPLTEWEAAEEARIENIKLTLAHIDECGKGTIGGEPQAFAILFRELEEKIIIDDSFGEFKEQAETAKADALAKLKIAFDAHQKAEADRIELEKLRAEKEERDRLESERVEKERLAKEQAEREAEAAERAQKEAAERERAEKERQEKLAAEQKAREERAAQEAREQVEREAREAIERAEREKADAIAKAQAEARTIRENAERAEKEREAEAQRLADEQAARDADKAHRSTIMKAAKEAIMDQGADEETAKKIVLAVIAGEIPNVTLRF</sequence>
<dbReference type="Proteomes" id="UP000246073">
    <property type="component" value="Unassembled WGS sequence"/>
</dbReference>
<dbReference type="EMBL" id="OOFM01000005">
    <property type="protein sequence ID" value="SPL64443.1"/>
    <property type="molecule type" value="Genomic_DNA"/>
</dbReference>
<evidence type="ECO:0000313" key="2">
    <source>
        <dbReference type="EMBL" id="SPL64443.1"/>
    </source>
</evidence>
<feature type="compositionally biased region" description="Basic and acidic residues" evidence="1">
    <location>
        <begin position="220"/>
        <end position="304"/>
    </location>
</feature>
<dbReference type="AlphaFoldDB" id="A0A2P9HKC6"/>
<protein>
    <submittedName>
        <fullName evidence="2">Phage protein</fullName>
    </submittedName>
</protein>
<reference evidence="3" key="1">
    <citation type="submission" date="2017-12" db="EMBL/GenBank/DDBJ databases">
        <authorList>
            <person name="Diaz M."/>
        </authorList>
    </citation>
    <scope>NUCLEOTIDE SEQUENCE [LARGE SCALE GENOMIC DNA]</scope>
    <source>
        <strain evidence="3">FI11154</strain>
    </source>
</reference>
<evidence type="ECO:0000256" key="1">
    <source>
        <dbReference type="SAM" id="MobiDB-lite"/>
    </source>
</evidence>
<feature type="compositionally biased region" description="Basic and acidic residues" evidence="1">
    <location>
        <begin position="313"/>
        <end position="346"/>
    </location>
</feature>
<proteinExistence type="predicted"/>